<evidence type="ECO:0000256" key="1">
    <source>
        <dbReference type="SAM" id="SignalP"/>
    </source>
</evidence>
<evidence type="ECO:0000313" key="5">
    <source>
        <dbReference type="Proteomes" id="UP000682005"/>
    </source>
</evidence>
<dbReference type="AlphaFoldDB" id="A0A0K1NJZ7"/>
<feature type="chain" id="PRO_5044544547" description="Lipocalin-like domain-containing protein" evidence="1">
    <location>
        <begin position="22"/>
        <end position="128"/>
    </location>
</feature>
<evidence type="ECO:0000313" key="4">
    <source>
        <dbReference type="Proteomes" id="UP000060345"/>
    </source>
</evidence>
<evidence type="ECO:0000313" key="2">
    <source>
        <dbReference type="EMBL" id="AKU69427.1"/>
    </source>
</evidence>
<proteinExistence type="predicted"/>
<accession>A0A0K1NJZ7</accession>
<sequence>MKKYLLILLALLPMMLFTACSSDKEEETPNALVGTTWHYFEKKGDVIKEMVVLEFKSNTVVKFINDFNLDKNPTKEDHDEFETNYVLKGNKISFKIEENTIWGEVNGDKMILQEVENGKLVKAEFTKR</sequence>
<reference evidence="3 5" key="2">
    <citation type="submission" date="2021-03" db="EMBL/GenBank/DDBJ databases">
        <title>Human Oral Microbial Genomes.</title>
        <authorList>
            <person name="Johnston C.D."/>
            <person name="Chen T."/>
            <person name="Dewhirst F.E."/>
        </authorList>
    </citation>
    <scope>NUCLEOTIDE SEQUENCE [LARGE SCALE GENOMIC DNA]</scope>
    <source>
        <strain evidence="3 5">W1435</strain>
    </source>
</reference>
<gene>
    <name evidence="2" type="ORF">ADJ77_06450</name>
    <name evidence="3" type="ORF">J5A51_06165</name>
</gene>
<protein>
    <recommendedName>
        <fullName evidence="6">Lipocalin-like domain-containing protein</fullName>
    </recommendedName>
</protein>
<evidence type="ECO:0000313" key="3">
    <source>
        <dbReference type="EMBL" id="QUB87063.1"/>
    </source>
</evidence>
<dbReference type="KEGG" id="pfus:ADJ77_06450"/>
<dbReference type="Proteomes" id="UP000060345">
    <property type="component" value="Chromosome 1"/>
</dbReference>
<dbReference type="OrthoDB" id="1081079at2"/>
<evidence type="ECO:0008006" key="6">
    <source>
        <dbReference type="Google" id="ProtNLM"/>
    </source>
</evidence>
<reference evidence="2 4" key="1">
    <citation type="submission" date="2015-07" db="EMBL/GenBank/DDBJ databases">
        <authorList>
            <person name="Noorani M."/>
        </authorList>
    </citation>
    <scope>NUCLEOTIDE SEQUENCE [LARGE SCALE GENOMIC DNA]</scope>
    <source>
        <strain evidence="2 4">W1435</strain>
    </source>
</reference>
<dbReference type="Proteomes" id="UP000682005">
    <property type="component" value="Chromosome 1"/>
</dbReference>
<name>A0A0K1NJZ7_9BACT</name>
<keyword evidence="5" id="KW-1185">Reference proteome</keyword>
<feature type="signal peptide" evidence="1">
    <location>
        <begin position="1"/>
        <end position="21"/>
    </location>
</feature>
<dbReference type="PROSITE" id="PS51257">
    <property type="entry name" value="PROKAR_LIPOPROTEIN"/>
    <property type="match status" value="1"/>
</dbReference>
<keyword evidence="1" id="KW-0732">Signal</keyword>
<organism evidence="2 4">
    <name type="scientific">Prevotella fusca JCM 17724</name>
    <dbReference type="NCBI Taxonomy" id="1236517"/>
    <lineage>
        <taxon>Bacteria</taxon>
        <taxon>Pseudomonadati</taxon>
        <taxon>Bacteroidota</taxon>
        <taxon>Bacteroidia</taxon>
        <taxon>Bacteroidales</taxon>
        <taxon>Prevotellaceae</taxon>
        <taxon>Prevotella</taxon>
    </lineage>
</organism>
<dbReference type="EMBL" id="CP072370">
    <property type="protein sequence ID" value="QUB87063.1"/>
    <property type="molecule type" value="Genomic_DNA"/>
</dbReference>
<dbReference type="EMBL" id="CP012074">
    <property type="protein sequence ID" value="AKU69427.1"/>
    <property type="molecule type" value="Genomic_DNA"/>
</dbReference>
<dbReference type="RefSeq" id="WP_025077640.1">
    <property type="nucleotide sequence ID" value="NZ_BAKO01000003.1"/>
</dbReference>